<keyword evidence="4" id="KW-1185">Reference proteome</keyword>
<evidence type="ECO:0000313" key="3">
    <source>
        <dbReference type="EMBL" id="RIX53100.1"/>
    </source>
</evidence>
<organism evidence="3 4">
    <name type="scientific">Paenibacillus nanensis</name>
    <dbReference type="NCBI Taxonomy" id="393251"/>
    <lineage>
        <taxon>Bacteria</taxon>
        <taxon>Bacillati</taxon>
        <taxon>Bacillota</taxon>
        <taxon>Bacilli</taxon>
        <taxon>Bacillales</taxon>
        <taxon>Paenibacillaceae</taxon>
        <taxon>Paenibacillus</taxon>
    </lineage>
</organism>
<dbReference type="Proteomes" id="UP000266482">
    <property type="component" value="Unassembled WGS sequence"/>
</dbReference>
<dbReference type="PANTHER" id="PTHR43249">
    <property type="entry name" value="UDP-N-ACETYL-2-AMINO-2-DEOXY-D-GLUCURONATE OXIDASE"/>
    <property type="match status" value="1"/>
</dbReference>
<dbReference type="PANTHER" id="PTHR43249:SF1">
    <property type="entry name" value="D-GLUCOSIDE 3-DEHYDROGENASE"/>
    <property type="match status" value="1"/>
</dbReference>
<comment type="caution">
    <text evidence="3">The sequence shown here is derived from an EMBL/GenBank/DDBJ whole genome shotgun (WGS) entry which is preliminary data.</text>
</comment>
<name>A0A3A1V6F5_9BACL</name>
<dbReference type="InterPro" id="IPR000683">
    <property type="entry name" value="Gfo/Idh/MocA-like_OxRdtase_N"/>
</dbReference>
<dbReference type="InterPro" id="IPR055170">
    <property type="entry name" value="GFO_IDH_MocA-like_dom"/>
</dbReference>
<dbReference type="Gene3D" id="3.40.50.720">
    <property type="entry name" value="NAD(P)-binding Rossmann-like Domain"/>
    <property type="match status" value="1"/>
</dbReference>
<dbReference type="Pfam" id="PF22725">
    <property type="entry name" value="GFO_IDH_MocA_C3"/>
    <property type="match status" value="1"/>
</dbReference>
<dbReference type="InterPro" id="IPR036291">
    <property type="entry name" value="NAD(P)-bd_dom_sf"/>
</dbReference>
<feature type="domain" description="GFO/IDH/MocA-like oxidoreductase" evidence="2">
    <location>
        <begin position="134"/>
        <end position="275"/>
    </location>
</feature>
<dbReference type="SUPFAM" id="SSF51735">
    <property type="entry name" value="NAD(P)-binding Rossmann-fold domains"/>
    <property type="match status" value="1"/>
</dbReference>
<dbReference type="EMBL" id="QXQA01000005">
    <property type="protein sequence ID" value="RIX53100.1"/>
    <property type="molecule type" value="Genomic_DNA"/>
</dbReference>
<evidence type="ECO:0000313" key="4">
    <source>
        <dbReference type="Proteomes" id="UP000266482"/>
    </source>
</evidence>
<dbReference type="OrthoDB" id="9815825at2"/>
<sequence length="355" mass="38364">MSQNTISIGIIGAGGIGNVHMGTLAQVDGAEVTAVADAYQPLAEQRAEEHGIKTVYPDPGALLQDESIDAVVIGVPNKFHAELAVEALGRGKHVLLEKPMAIDSAAARTIYEQAEQSGKVLMMSHQMRWRGLSRAVKAIIESGEVGRIYNAKTGWLRKKGIPGWGSWFTRKDQSGGGPLIDIGVHMLDLSLYLMGNPKPVSVFGSTYAEFGPNKEGIGNWGTPNWDGYYDVEDLASALIKLDNGATLALDVSWAAHSAGLPEEPFIHLMGTKGGISIIGEKGTYVTHKDNQVVETEIAPLEGEEDRILMMKHFIDCIREGKAPITSALSGYTNNRILDAIYESSKTGHEVKLNWD</sequence>
<dbReference type="AlphaFoldDB" id="A0A3A1V6F5"/>
<accession>A0A3A1V6F5</accession>
<dbReference type="RefSeq" id="WP_119599680.1">
    <property type="nucleotide sequence ID" value="NZ_QXQA01000005.1"/>
</dbReference>
<gene>
    <name evidence="3" type="ORF">D3P08_10705</name>
</gene>
<dbReference type="InterPro" id="IPR052515">
    <property type="entry name" value="Gfo/Idh/MocA_Oxidoreductase"/>
</dbReference>
<reference evidence="3 4" key="1">
    <citation type="submission" date="2018-09" db="EMBL/GenBank/DDBJ databases">
        <title>Paenibacillus aracenensis nov. sp. isolated from a cave in southern Spain.</title>
        <authorList>
            <person name="Jurado V."/>
            <person name="Gutierrez-Patricio S."/>
            <person name="Gonzalez-Pimentel J.L."/>
            <person name="Miller A.Z."/>
            <person name="Laiz L."/>
            <person name="Saiz-Jimenez C."/>
        </authorList>
    </citation>
    <scope>NUCLEOTIDE SEQUENCE [LARGE SCALE GENOMIC DNA]</scope>
    <source>
        <strain evidence="3 4">DSM 22867</strain>
    </source>
</reference>
<dbReference type="GO" id="GO:0000166">
    <property type="term" value="F:nucleotide binding"/>
    <property type="evidence" value="ECO:0007669"/>
    <property type="project" value="InterPro"/>
</dbReference>
<protein>
    <submittedName>
        <fullName evidence="3">Gfo/Idh/MocA family oxidoreductase</fullName>
    </submittedName>
</protein>
<evidence type="ECO:0000259" key="1">
    <source>
        <dbReference type="Pfam" id="PF01408"/>
    </source>
</evidence>
<proteinExistence type="predicted"/>
<feature type="domain" description="Gfo/Idh/MocA-like oxidoreductase N-terminal" evidence="1">
    <location>
        <begin position="6"/>
        <end position="125"/>
    </location>
</feature>
<dbReference type="SUPFAM" id="SSF55347">
    <property type="entry name" value="Glyceraldehyde-3-phosphate dehydrogenase-like, C-terminal domain"/>
    <property type="match status" value="1"/>
</dbReference>
<evidence type="ECO:0000259" key="2">
    <source>
        <dbReference type="Pfam" id="PF22725"/>
    </source>
</evidence>
<dbReference type="Pfam" id="PF01408">
    <property type="entry name" value="GFO_IDH_MocA"/>
    <property type="match status" value="1"/>
</dbReference>
<dbReference type="Gene3D" id="3.30.360.10">
    <property type="entry name" value="Dihydrodipicolinate Reductase, domain 2"/>
    <property type="match status" value="1"/>
</dbReference>